<evidence type="ECO:0000256" key="1">
    <source>
        <dbReference type="SAM" id="SignalP"/>
    </source>
</evidence>
<sequence>MKWGPVSRLVLGASGWLVVSAGIASAASEGCQALVQAAATGAAAQMKADDALIQMPESVTKFTCLDNFFNGVGLDTLSSGLNVASIAQSAMGKICSQVSSAWSSMEGSAECGLTLTGPDTNFDLGLGSGTVCPTVNFGGGGDTLINSGTNGSGTNHWDVDGSMQLPDGYKLGDAAKAFGLSGGD</sequence>
<evidence type="ECO:0000313" key="2">
    <source>
        <dbReference type="EMBL" id="CEF57460.1"/>
    </source>
</evidence>
<organism evidence="2 4">
    <name type="scientific">Acetobacter ghanensis</name>
    <dbReference type="NCBI Taxonomy" id="431306"/>
    <lineage>
        <taxon>Bacteria</taxon>
        <taxon>Pseudomonadati</taxon>
        <taxon>Pseudomonadota</taxon>
        <taxon>Alphaproteobacteria</taxon>
        <taxon>Acetobacterales</taxon>
        <taxon>Acetobacteraceae</taxon>
        <taxon>Acetobacter</taxon>
    </lineage>
</organism>
<gene>
    <name evidence="2" type="ORF">AGA_1P157</name>
    <name evidence="3" type="ORF">GOB80_12785</name>
</gene>
<proteinExistence type="predicted"/>
<dbReference type="EMBL" id="LN609303">
    <property type="protein sequence ID" value="CEF57460.1"/>
    <property type="molecule type" value="Genomic_DNA"/>
</dbReference>
<evidence type="ECO:0000313" key="5">
    <source>
        <dbReference type="Proteomes" id="UP000657200"/>
    </source>
</evidence>
<reference evidence="4" key="1">
    <citation type="submission" date="2014-09" db="EMBL/GenBank/DDBJ databases">
        <authorList>
            <person name="Illeghems K.G."/>
        </authorList>
    </citation>
    <scope>NUCLEOTIDE SEQUENCE [LARGE SCALE GENOMIC DNA]</scope>
    <source>
        <strain evidence="4">LMG 23848T</strain>
        <plasmid evidence="4">1P</plasmid>
    </source>
</reference>
<dbReference type="EMBL" id="WOTE01000017">
    <property type="protein sequence ID" value="NHO40528.1"/>
    <property type="molecule type" value="Genomic_DNA"/>
</dbReference>
<dbReference type="RefSeq" id="WP_059024987.1">
    <property type="nucleotide sequence ID" value="NZ_LN609303.1"/>
</dbReference>
<accession>A0A0U5F6L8</accession>
<dbReference type="AlphaFoldDB" id="A0A0U5F6L8"/>
<keyword evidence="1" id="KW-0732">Signal</keyword>
<dbReference type="OrthoDB" id="7279017at2"/>
<evidence type="ECO:0000313" key="4">
    <source>
        <dbReference type="Proteomes" id="UP000068250"/>
    </source>
</evidence>
<reference evidence="3 5" key="3">
    <citation type="journal article" date="2020" name="Int. J. Syst. Evol. Microbiol.">
        <title>Novel acetic acid bacteria from cider fermentations: Acetobacter conturbans sp. nov. and Acetobacter fallax sp. nov.</title>
        <authorList>
            <person name="Sombolestani A.S."/>
            <person name="Cleenwerck I."/>
            <person name="Cnockaert M."/>
            <person name="Borremans W."/>
            <person name="Wieme A.D."/>
            <person name="De Vuyst L."/>
            <person name="Vandamme P."/>
        </authorList>
    </citation>
    <scope>NUCLEOTIDE SEQUENCE [LARGE SCALE GENOMIC DNA]</scope>
    <source>
        <strain evidence="3 5">LMG 23848</strain>
    </source>
</reference>
<dbReference type="Proteomes" id="UP000657200">
    <property type="component" value="Unassembled WGS sequence"/>
</dbReference>
<reference evidence="2" key="2">
    <citation type="submission" date="2014-09" db="EMBL/GenBank/DDBJ databases">
        <authorList>
            <person name="Magalhaes I.L.F."/>
            <person name="Oliveira U."/>
            <person name="Santos F.R."/>
            <person name="Vidigal T.H.D.A."/>
            <person name="Brescovit A.D."/>
            <person name="Santos A.J."/>
        </authorList>
    </citation>
    <scope>NUCLEOTIDE SEQUENCE</scope>
    <source>
        <strain evidence="2">LMG 23848T</strain>
    </source>
</reference>
<keyword evidence="5" id="KW-1185">Reference proteome</keyword>
<geneLocation type="plasmid" evidence="4">
    <name>1P</name>
</geneLocation>
<dbReference type="PATRIC" id="fig|431306.5.peg.2895"/>
<evidence type="ECO:0000313" key="3">
    <source>
        <dbReference type="EMBL" id="NHO40528.1"/>
    </source>
</evidence>
<protein>
    <submittedName>
        <fullName evidence="2">Uncharacterized protein</fullName>
    </submittedName>
</protein>
<name>A0A0U5F6L8_9PROT</name>
<feature type="chain" id="PRO_5006856620" evidence="1">
    <location>
        <begin position="27"/>
        <end position="184"/>
    </location>
</feature>
<feature type="signal peptide" evidence="1">
    <location>
        <begin position="1"/>
        <end position="26"/>
    </location>
</feature>
<dbReference type="Proteomes" id="UP000068250">
    <property type="component" value="Plasmid 1P"/>
</dbReference>